<gene>
    <name evidence="2" type="ordered locus">GM21_1553</name>
</gene>
<dbReference type="Gene3D" id="1.20.1280.290">
    <property type="match status" value="1"/>
</dbReference>
<evidence type="ECO:0000313" key="2">
    <source>
        <dbReference type="EMBL" id="ACT17609.1"/>
    </source>
</evidence>
<evidence type="ECO:0008006" key="3">
    <source>
        <dbReference type="Google" id="ProtNLM"/>
    </source>
</evidence>
<dbReference type="eggNOG" id="COG4095">
    <property type="taxonomic scope" value="Bacteria"/>
</dbReference>
<dbReference type="AlphaFoldDB" id="C6E580"/>
<sequence length="94" mass="10453">MTLVGTLGFCAGLLTSGAAVPQVYKTYKTRHARDISMWQLVMLSLGMLLWLIYGSMIGDLPLILANTFSIGCYASLIAMKLRYDREDRSCSQKL</sequence>
<dbReference type="InterPro" id="IPR004316">
    <property type="entry name" value="SWEET_rpt"/>
</dbReference>
<dbReference type="GO" id="GO:0051119">
    <property type="term" value="F:sugar transmembrane transporter activity"/>
    <property type="evidence" value="ECO:0007669"/>
    <property type="project" value="InterPro"/>
</dbReference>
<dbReference type="HOGENOM" id="CLU_135915_1_0_7"/>
<dbReference type="Pfam" id="PF03083">
    <property type="entry name" value="MtN3_slv"/>
    <property type="match status" value="1"/>
</dbReference>
<keyword evidence="1" id="KW-0812">Transmembrane</keyword>
<protein>
    <recommendedName>
        <fullName evidence="3">MtN3 and saliva related transmembrane protein</fullName>
    </recommendedName>
</protein>
<keyword evidence="1" id="KW-1133">Transmembrane helix</keyword>
<name>C6E580_GEOSM</name>
<dbReference type="GO" id="GO:0016020">
    <property type="term" value="C:membrane"/>
    <property type="evidence" value="ECO:0007669"/>
    <property type="project" value="InterPro"/>
</dbReference>
<reference evidence="2" key="1">
    <citation type="submission" date="2009-07" db="EMBL/GenBank/DDBJ databases">
        <title>Complete sequence of Geobacter sp. M21.</title>
        <authorList>
            <consortium name="US DOE Joint Genome Institute"/>
            <person name="Lucas S."/>
            <person name="Copeland A."/>
            <person name="Lapidus A."/>
            <person name="Glavina del Rio T."/>
            <person name="Dalin E."/>
            <person name="Tice H."/>
            <person name="Bruce D."/>
            <person name="Goodwin L."/>
            <person name="Pitluck S."/>
            <person name="Saunders E."/>
            <person name="Brettin T."/>
            <person name="Detter J.C."/>
            <person name="Han C."/>
            <person name="Larimer F."/>
            <person name="Land M."/>
            <person name="Hauser L."/>
            <person name="Kyrpides N."/>
            <person name="Ovchinnikova G."/>
            <person name="Lovley D."/>
        </authorList>
    </citation>
    <scope>NUCLEOTIDE SEQUENCE [LARGE SCALE GENOMIC DNA]</scope>
    <source>
        <strain evidence="2">M21</strain>
    </source>
</reference>
<keyword evidence="1" id="KW-0472">Membrane</keyword>
<accession>C6E580</accession>
<dbReference type="NCBIfam" id="NF037968">
    <property type="entry name" value="SemiSWEET_2"/>
    <property type="match status" value="1"/>
</dbReference>
<dbReference type="OrthoDB" id="122062at2"/>
<dbReference type="STRING" id="443144.GM21_1553"/>
<organism evidence="2">
    <name type="scientific">Geobacter sp. (strain M21)</name>
    <dbReference type="NCBI Taxonomy" id="443144"/>
    <lineage>
        <taxon>Bacteria</taxon>
        <taxon>Pseudomonadati</taxon>
        <taxon>Thermodesulfobacteriota</taxon>
        <taxon>Desulfuromonadia</taxon>
        <taxon>Geobacterales</taxon>
        <taxon>Geobacteraceae</taxon>
        <taxon>Geobacter</taxon>
    </lineage>
</organism>
<dbReference type="KEGG" id="gem:GM21_1553"/>
<dbReference type="EMBL" id="CP001661">
    <property type="protein sequence ID" value="ACT17609.1"/>
    <property type="molecule type" value="Genomic_DNA"/>
</dbReference>
<evidence type="ECO:0000256" key="1">
    <source>
        <dbReference type="SAM" id="Phobius"/>
    </source>
</evidence>
<feature type="transmembrane region" description="Helical" evidence="1">
    <location>
        <begin position="60"/>
        <end position="79"/>
    </location>
</feature>
<dbReference type="InterPro" id="IPR047662">
    <property type="entry name" value="SemiSWEET"/>
</dbReference>
<proteinExistence type="predicted"/>
<feature type="transmembrane region" description="Helical" evidence="1">
    <location>
        <begin position="35"/>
        <end position="53"/>
    </location>
</feature>